<gene>
    <name evidence="1" type="ORF">GCM10022233_61690</name>
</gene>
<evidence type="ECO:0000313" key="2">
    <source>
        <dbReference type="Proteomes" id="UP001499984"/>
    </source>
</evidence>
<accession>A0ABP7VVA4</accession>
<dbReference type="Proteomes" id="UP001499984">
    <property type="component" value="Unassembled WGS sequence"/>
</dbReference>
<reference evidence="2" key="1">
    <citation type="journal article" date="2019" name="Int. J. Syst. Evol. Microbiol.">
        <title>The Global Catalogue of Microorganisms (GCM) 10K type strain sequencing project: providing services to taxonomists for standard genome sequencing and annotation.</title>
        <authorList>
            <consortium name="The Broad Institute Genomics Platform"/>
            <consortium name="The Broad Institute Genome Sequencing Center for Infectious Disease"/>
            <person name="Wu L."/>
            <person name="Ma J."/>
        </authorList>
    </citation>
    <scope>NUCLEOTIDE SEQUENCE [LARGE SCALE GENOMIC DNA]</scope>
    <source>
        <strain evidence="2">JCM 16925</strain>
    </source>
</reference>
<keyword evidence="2" id="KW-1185">Reference proteome</keyword>
<organism evidence="1 2">
    <name type="scientific">Streptomyces shaanxiensis</name>
    <dbReference type="NCBI Taxonomy" id="653357"/>
    <lineage>
        <taxon>Bacteria</taxon>
        <taxon>Bacillati</taxon>
        <taxon>Actinomycetota</taxon>
        <taxon>Actinomycetes</taxon>
        <taxon>Kitasatosporales</taxon>
        <taxon>Streptomycetaceae</taxon>
        <taxon>Streptomyces</taxon>
    </lineage>
</organism>
<sequence>MSLPVDFRRVPYKEVRARAAEALQGDERLLGSEVTLPGHGLPKPRRSRRPRVLRGLRMPGDRLAGVSRVFWRLVTLPEIGGFDWLFERRRRHGKPLEGGWNSLGGQLAAALRPVSKTTGALPVLQLTDRRLGIAYVQRARRRTAGQLGVVEQGWSTEAHHVAWIRHRTDVDADTYEIGFNDGSWVRVCLPSQGAVNFFTAFPEHLRRDTMPMAS</sequence>
<comment type="caution">
    <text evidence="1">The sequence shown here is derived from an EMBL/GenBank/DDBJ whole genome shotgun (WGS) entry which is preliminary data.</text>
</comment>
<evidence type="ECO:0000313" key="1">
    <source>
        <dbReference type="EMBL" id="GAA4075145.1"/>
    </source>
</evidence>
<dbReference type="EMBL" id="BAAAZY010000019">
    <property type="protein sequence ID" value="GAA4075145.1"/>
    <property type="molecule type" value="Genomic_DNA"/>
</dbReference>
<protein>
    <submittedName>
        <fullName evidence="1">Uncharacterized protein</fullName>
    </submittedName>
</protein>
<proteinExistence type="predicted"/>
<name>A0ABP7VVA4_9ACTN</name>